<feature type="transmembrane region" description="Helical" evidence="1">
    <location>
        <begin position="135"/>
        <end position="156"/>
    </location>
</feature>
<feature type="transmembrane region" description="Helical" evidence="1">
    <location>
        <begin position="94"/>
        <end position="115"/>
    </location>
</feature>
<keyword evidence="3" id="KW-1185">Reference proteome</keyword>
<gene>
    <name evidence="2" type="ORF">VKT23_010855</name>
</gene>
<keyword evidence="1" id="KW-0472">Membrane</keyword>
<evidence type="ECO:0000313" key="2">
    <source>
        <dbReference type="EMBL" id="KAK7455821.1"/>
    </source>
</evidence>
<dbReference type="Proteomes" id="UP001498398">
    <property type="component" value="Unassembled WGS sequence"/>
</dbReference>
<evidence type="ECO:0000313" key="3">
    <source>
        <dbReference type="Proteomes" id="UP001498398"/>
    </source>
</evidence>
<sequence>MDARMPEIGLIRIGLYVTLLVFSFILFCLCCARIHYTTTLGPPDPLNGGRRFYDPSVAELIFTTLVTMMWIAFMLFMFFRRMELAFPRLFRDELIIMLILWLFWLGGTAAATAVWPDLTWCQQFEPCRVLSALLAFAWLGFITLTALFGVSCWMSFRRGGLTEPLPVNGTRSSSGVATGKTDVSV</sequence>
<evidence type="ECO:0000256" key="1">
    <source>
        <dbReference type="SAM" id="Phobius"/>
    </source>
</evidence>
<proteinExistence type="predicted"/>
<keyword evidence="1" id="KW-1133">Transmembrane helix</keyword>
<accession>A0ABR1JDS0</accession>
<protein>
    <recommendedName>
        <fullName evidence="4">MARVEL domain-containing protein</fullName>
    </recommendedName>
</protein>
<comment type="caution">
    <text evidence="2">The sequence shown here is derived from an EMBL/GenBank/DDBJ whole genome shotgun (WGS) entry which is preliminary data.</text>
</comment>
<keyword evidence="1" id="KW-0812">Transmembrane</keyword>
<organism evidence="2 3">
    <name type="scientific">Marasmiellus scandens</name>
    <dbReference type="NCBI Taxonomy" id="2682957"/>
    <lineage>
        <taxon>Eukaryota</taxon>
        <taxon>Fungi</taxon>
        <taxon>Dikarya</taxon>
        <taxon>Basidiomycota</taxon>
        <taxon>Agaricomycotina</taxon>
        <taxon>Agaricomycetes</taxon>
        <taxon>Agaricomycetidae</taxon>
        <taxon>Agaricales</taxon>
        <taxon>Marasmiineae</taxon>
        <taxon>Omphalotaceae</taxon>
        <taxon>Marasmiellus</taxon>
    </lineage>
</organism>
<evidence type="ECO:0008006" key="4">
    <source>
        <dbReference type="Google" id="ProtNLM"/>
    </source>
</evidence>
<feature type="transmembrane region" description="Helical" evidence="1">
    <location>
        <begin position="13"/>
        <end position="36"/>
    </location>
</feature>
<dbReference type="EMBL" id="JBANRG010000022">
    <property type="protein sequence ID" value="KAK7455821.1"/>
    <property type="molecule type" value="Genomic_DNA"/>
</dbReference>
<feature type="transmembrane region" description="Helical" evidence="1">
    <location>
        <begin position="56"/>
        <end position="79"/>
    </location>
</feature>
<name>A0ABR1JDS0_9AGAR</name>
<reference evidence="2 3" key="1">
    <citation type="submission" date="2024-01" db="EMBL/GenBank/DDBJ databases">
        <title>A draft genome for the cacao thread blight pathogen Marasmiellus scandens.</title>
        <authorList>
            <person name="Baruah I.K."/>
            <person name="Leung J."/>
            <person name="Bukari Y."/>
            <person name="Amoako-Attah I."/>
            <person name="Meinhardt L.W."/>
            <person name="Bailey B.A."/>
            <person name="Cohen S.P."/>
        </authorList>
    </citation>
    <scope>NUCLEOTIDE SEQUENCE [LARGE SCALE GENOMIC DNA]</scope>
    <source>
        <strain evidence="2 3">GH-19</strain>
    </source>
</reference>